<dbReference type="OrthoDB" id="9813383at2"/>
<dbReference type="InterPro" id="IPR044668">
    <property type="entry name" value="PuuD-like"/>
</dbReference>
<proteinExistence type="predicted"/>
<reference evidence="2 4" key="3">
    <citation type="submission" date="2020-03" db="EMBL/GenBank/DDBJ databases">
        <title>Bacillus aquiflavi sp. nov., isolated from yellow water of strong flavor Chinese baijiu in Yibin region of China.</title>
        <authorList>
            <person name="Xie J."/>
        </authorList>
    </citation>
    <scope>NUCLEOTIDE SEQUENCE [LARGE SCALE GENOMIC DNA]</scope>
    <source>
        <strain evidence="2 4">Gsoil 114</strain>
    </source>
</reference>
<comment type="caution">
    <text evidence="1">The sequence shown here is derived from an EMBL/GenBank/DDBJ whole genome shotgun (WGS) entry which is preliminary data.</text>
</comment>
<dbReference type="PANTHER" id="PTHR43235:SF1">
    <property type="entry name" value="GLUTAMINE AMIDOTRANSFERASE PB2B2.05-RELATED"/>
    <property type="match status" value="1"/>
</dbReference>
<organism evidence="1 3">
    <name type="scientific">Heyndrickxia ginsengihumi</name>
    <dbReference type="NCBI Taxonomy" id="363870"/>
    <lineage>
        <taxon>Bacteria</taxon>
        <taxon>Bacillati</taxon>
        <taxon>Bacillota</taxon>
        <taxon>Bacilli</taxon>
        <taxon>Bacillales</taxon>
        <taxon>Bacillaceae</taxon>
        <taxon>Heyndrickxia</taxon>
    </lineage>
</organism>
<dbReference type="GO" id="GO:0005829">
    <property type="term" value="C:cytosol"/>
    <property type="evidence" value="ECO:0007669"/>
    <property type="project" value="TreeGrafter"/>
</dbReference>
<evidence type="ECO:0000313" key="1">
    <source>
        <dbReference type="EMBL" id="KHD84569.1"/>
    </source>
</evidence>
<dbReference type="InterPro" id="IPR011697">
    <property type="entry name" value="Peptidase_C26"/>
</dbReference>
<accession>A0A0A6VDF3</accession>
<dbReference type="FunFam" id="3.40.50.880:FF:000030">
    <property type="entry name" value="Gamma-glutamyl-gamma-aminobutyrate hydrolase PuuD"/>
    <property type="match status" value="1"/>
</dbReference>
<dbReference type="STRING" id="363870.NG54_14570"/>
<dbReference type="Proteomes" id="UP000476934">
    <property type="component" value="Unassembled WGS sequence"/>
</dbReference>
<dbReference type="Pfam" id="PF07722">
    <property type="entry name" value="Peptidase_C26"/>
    <property type="match status" value="1"/>
</dbReference>
<protein>
    <submittedName>
        <fullName evidence="1 2">Gamma-glutamyl-gamma-aminobutyrate hydrolase</fullName>
    </submittedName>
</protein>
<dbReference type="InterPro" id="IPR029062">
    <property type="entry name" value="Class_I_gatase-like"/>
</dbReference>
<keyword evidence="1" id="KW-0378">Hydrolase</keyword>
<sequence length="239" mass="26450">MKPIIGITSSVKNDLKHTLANDYIEAIITAGGIPVILPIGIEKDIENLFYKIDGLLLSGGGDIDPLLFGEEPHPNLGEIEPGRDSLEMLLVQQALKLNKPVLAICRGVQILNIAVHGDMYQDIYSQIESPLIQHSQHAVRHHPSHYVAISPNSLLYSILKETRIKVNSFHHQAVRSVPKPFIISARSTDGIIEAIESTNHTFALGVQWHPECLAHTNEQTSVKIFRSFVHACKNNEVGK</sequence>
<dbReference type="AlphaFoldDB" id="A0A0A6VDF3"/>
<dbReference type="EMBL" id="JRUN01000051">
    <property type="protein sequence ID" value="KHD84569.1"/>
    <property type="molecule type" value="Genomic_DNA"/>
</dbReference>
<evidence type="ECO:0000313" key="4">
    <source>
        <dbReference type="Proteomes" id="UP000476934"/>
    </source>
</evidence>
<evidence type="ECO:0000313" key="3">
    <source>
        <dbReference type="Proteomes" id="UP000030588"/>
    </source>
</evidence>
<dbReference type="PANTHER" id="PTHR43235">
    <property type="entry name" value="GLUTAMINE AMIDOTRANSFERASE PB2B2.05-RELATED"/>
    <property type="match status" value="1"/>
</dbReference>
<reference evidence="1 3" key="1">
    <citation type="submission" date="2014-10" db="EMBL/GenBank/DDBJ databases">
        <title>Draft genome of phytase producing Bacillus ginsengihumi strain M2.11.</title>
        <authorList>
            <person name="Toymentseva A."/>
            <person name="Boulygina E.A."/>
            <person name="Kazakov S.V."/>
            <person name="Kayumov I."/>
            <person name="Suleimanova A.D."/>
            <person name="Mardanova A.M."/>
            <person name="Maria S.N."/>
            <person name="Sergey M.Y."/>
            <person name="Sharipova M.R."/>
        </authorList>
    </citation>
    <scope>NUCLEOTIDE SEQUENCE [LARGE SCALE GENOMIC DNA]</scope>
    <source>
        <strain evidence="1 3">M2.11</strain>
    </source>
</reference>
<dbReference type="EMBL" id="JAAIWK010000002">
    <property type="protein sequence ID" value="NEY18918.1"/>
    <property type="molecule type" value="Genomic_DNA"/>
</dbReference>
<dbReference type="GO" id="GO:0006598">
    <property type="term" value="P:polyamine catabolic process"/>
    <property type="evidence" value="ECO:0007669"/>
    <property type="project" value="TreeGrafter"/>
</dbReference>
<dbReference type="Proteomes" id="UP000030588">
    <property type="component" value="Unassembled WGS sequence"/>
</dbReference>
<keyword evidence="4" id="KW-1185">Reference proteome</keyword>
<dbReference type="SUPFAM" id="SSF52317">
    <property type="entry name" value="Class I glutamine amidotransferase-like"/>
    <property type="match status" value="1"/>
</dbReference>
<dbReference type="Gene3D" id="3.40.50.880">
    <property type="match status" value="1"/>
</dbReference>
<gene>
    <name evidence="2" type="ORF">G4D61_02900</name>
    <name evidence="1" type="ORF">NG54_14570</name>
</gene>
<dbReference type="PROSITE" id="PS51273">
    <property type="entry name" value="GATASE_TYPE_1"/>
    <property type="match status" value="1"/>
</dbReference>
<name>A0A0A6VDF3_9BACI</name>
<reference evidence="2 4" key="2">
    <citation type="submission" date="2020-02" db="EMBL/GenBank/DDBJ databases">
        <authorList>
            <person name="Feng H."/>
        </authorList>
    </citation>
    <scope>NUCLEOTIDE SEQUENCE [LARGE SCALE GENOMIC DNA]</scope>
    <source>
        <strain evidence="2 4">Gsoil 114</strain>
    </source>
</reference>
<evidence type="ECO:0000313" key="2">
    <source>
        <dbReference type="EMBL" id="NEY18918.1"/>
    </source>
</evidence>
<dbReference type="GO" id="GO:0033969">
    <property type="term" value="F:gamma-glutamyl-gamma-aminobutyrate hydrolase activity"/>
    <property type="evidence" value="ECO:0007669"/>
    <property type="project" value="TreeGrafter"/>
</dbReference>
<dbReference type="RefSeq" id="WP_025727586.1">
    <property type="nucleotide sequence ID" value="NZ_JAAIWK010000002.1"/>
</dbReference>
<dbReference type="CDD" id="cd01745">
    <property type="entry name" value="GATase1_2"/>
    <property type="match status" value="1"/>
</dbReference>